<dbReference type="AlphaFoldDB" id="A0A0L6UP62"/>
<protein>
    <submittedName>
        <fullName evidence="1">Uncharacterized protein</fullName>
    </submittedName>
</protein>
<proteinExistence type="predicted"/>
<dbReference type="EMBL" id="LAVV01009761">
    <property type="protein sequence ID" value="KNZ50037.1"/>
    <property type="molecule type" value="Genomic_DNA"/>
</dbReference>
<sequence length="142" mass="15006">MSSVAATAETRSHPLAYISSTTFTSGDNLSTSDYFCLLMSAQHASVMQAQAEREASAACLARLEEAVLAMAPLLSDFDLSESLLGSFPSCVPKSTTSSSCYSRLSAIPPLSLAELYFSRVCLDVGGHSIPGARLSVVFCEHT</sequence>
<gene>
    <name evidence="1" type="ORF">VP01_4633g2</name>
</gene>
<organism evidence="1 2">
    <name type="scientific">Puccinia sorghi</name>
    <dbReference type="NCBI Taxonomy" id="27349"/>
    <lineage>
        <taxon>Eukaryota</taxon>
        <taxon>Fungi</taxon>
        <taxon>Dikarya</taxon>
        <taxon>Basidiomycota</taxon>
        <taxon>Pucciniomycotina</taxon>
        <taxon>Pucciniomycetes</taxon>
        <taxon>Pucciniales</taxon>
        <taxon>Pucciniaceae</taxon>
        <taxon>Puccinia</taxon>
    </lineage>
</organism>
<evidence type="ECO:0000313" key="2">
    <source>
        <dbReference type="Proteomes" id="UP000037035"/>
    </source>
</evidence>
<comment type="caution">
    <text evidence="1">The sequence shown here is derived from an EMBL/GenBank/DDBJ whole genome shotgun (WGS) entry which is preliminary data.</text>
</comment>
<keyword evidence="2" id="KW-1185">Reference proteome</keyword>
<dbReference type="VEuPathDB" id="FungiDB:VP01_4633g2"/>
<accession>A0A0L6UP62</accession>
<name>A0A0L6UP62_9BASI</name>
<reference evidence="1 2" key="1">
    <citation type="submission" date="2015-08" db="EMBL/GenBank/DDBJ databases">
        <title>Next Generation Sequencing and Analysis of the Genome of Puccinia sorghi L Schw, the Causal Agent of Maize Common Rust.</title>
        <authorList>
            <person name="Rochi L."/>
            <person name="Burguener G."/>
            <person name="Darino M."/>
            <person name="Turjanski A."/>
            <person name="Kreff E."/>
            <person name="Dieguez M.J."/>
            <person name="Sacco F."/>
        </authorList>
    </citation>
    <scope>NUCLEOTIDE SEQUENCE [LARGE SCALE GENOMIC DNA]</scope>
    <source>
        <strain evidence="1 2">RO10H11247</strain>
    </source>
</reference>
<evidence type="ECO:0000313" key="1">
    <source>
        <dbReference type="EMBL" id="KNZ50037.1"/>
    </source>
</evidence>
<dbReference type="Proteomes" id="UP000037035">
    <property type="component" value="Unassembled WGS sequence"/>
</dbReference>